<dbReference type="InterPro" id="IPR006077">
    <property type="entry name" value="Vinculin/catenin"/>
</dbReference>
<evidence type="ECO:0000256" key="5">
    <source>
        <dbReference type="ARBA" id="ARBA00022889"/>
    </source>
</evidence>
<dbReference type="GO" id="GO:0005737">
    <property type="term" value="C:cytoplasm"/>
    <property type="evidence" value="ECO:0007669"/>
    <property type="project" value="UniProtKB-SubCell"/>
</dbReference>
<keyword evidence="6" id="KW-0965">Cell junction</keyword>
<dbReference type="InterPro" id="IPR036723">
    <property type="entry name" value="Alpha-catenin/vinculin-like_sf"/>
</dbReference>
<dbReference type="WBParaSite" id="ACRNAN_scaffold1679.g28473.t1">
    <property type="protein sequence ID" value="ACRNAN_scaffold1679.g28473.t1"/>
    <property type="gene ID" value="ACRNAN_scaffold1679.g28473"/>
</dbReference>
<evidence type="ECO:0000256" key="1">
    <source>
        <dbReference type="ARBA" id="ARBA00004282"/>
    </source>
</evidence>
<dbReference type="Proteomes" id="UP000887540">
    <property type="component" value="Unplaced"/>
</dbReference>
<evidence type="ECO:0000256" key="3">
    <source>
        <dbReference type="ARBA" id="ARBA00008376"/>
    </source>
</evidence>
<name>A0A914D182_9BILA</name>
<accession>A0A914D182</accession>
<organism evidence="8 9">
    <name type="scientific">Acrobeloides nanus</name>
    <dbReference type="NCBI Taxonomy" id="290746"/>
    <lineage>
        <taxon>Eukaryota</taxon>
        <taxon>Metazoa</taxon>
        <taxon>Ecdysozoa</taxon>
        <taxon>Nematoda</taxon>
        <taxon>Chromadorea</taxon>
        <taxon>Rhabditida</taxon>
        <taxon>Tylenchina</taxon>
        <taxon>Cephalobomorpha</taxon>
        <taxon>Cephaloboidea</taxon>
        <taxon>Cephalobidae</taxon>
        <taxon>Acrobeloides</taxon>
    </lineage>
</organism>
<sequence>VARLVCEMSNDEDAVRIVRYAALCCEKLAPQVIHAALLLCEKPDSQVIQENMQVFKETWEDRVKLLTMAVDSMISVDDFIAVSEAHIQEDVKTGIQAILQQDGEMLDRTAGGIRGRSLRICDVVEGEMDQHPPNQYTENVRNATRKLRENVLPQFVARAGKIVEAICESENAGTERDTDQDVNEMIDACQFVHDAVNDIRHALLMNRNPEDVDSDNEYEEDGTTTVLADAQSQVSDTDAMNQQRIMRHLPEESKRKIQEQIDVFKITQRKFEHEVGKWDETGNDIIAIAKHMCHIMMNMTDFTKGRGPYRTTMDVIKAAQEISDSGAKLNALARQIGNESVESETKKDLFAYLERITLFCHQLNLTSKVKADIQIVGDELRVSGLESATSLIQNAKNLLNAVILTVKSAYIASTKYRRKETNKPSLVEWRMAPPQKKPLVRPPQKATGVVRRASEKRPQPPIQALSEFHVR</sequence>
<dbReference type="GO" id="GO:0005912">
    <property type="term" value="C:adherens junction"/>
    <property type="evidence" value="ECO:0007669"/>
    <property type="project" value="TreeGrafter"/>
</dbReference>
<comment type="subcellular location">
    <subcellularLocation>
        <location evidence="1">Cell junction</location>
    </subcellularLocation>
    <subcellularLocation>
        <location evidence="2">Cytoplasm</location>
    </subcellularLocation>
</comment>
<keyword evidence="4" id="KW-0963">Cytoplasm</keyword>
<dbReference type="SUPFAM" id="SSF47220">
    <property type="entry name" value="alpha-catenin/vinculin-like"/>
    <property type="match status" value="3"/>
</dbReference>
<keyword evidence="5" id="KW-0130">Cell adhesion</keyword>
<dbReference type="PANTHER" id="PTHR18914">
    <property type="entry name" value="ALPHA CATENIN"/>
    <property type="match status" value="1"/>
</dbReference>
<evidence type="ECO:0000256" key="2">
    <source>
        <dbReference type="ARBA" id="ARBA00004496"/>
    </source>
</evidence>
<evidence type="ECO:0000313" key="8">
    <source>
        <dbReference type="Proteomes" id="UP000887540"/>
    </source>
</evidence>
<dbReference type="PRINTS" id="PR00805">
    <property type="entry name" value="ALPHACATENIN"/>
</dbReference>
<evidence type="ECO:0000256" key="6">
    <source>
        <dbReference type="ARBA" id="ARBA00022949"/>
    </source>
</evidence>
<dbReference type="PANTHER" id="PTHR18914:SF9">
    <property type="entry name" value="CATENIN ALPHA"/>
    <property type="match status" value="1"/>
</dbReference>
<dbReference type="AlphaFoldDB" id="A0A914D182"/>
<dbReference type="GO" id="GO:0045296">
    <property type="term" value="F:cadherin binding"/>
    <property type="evidence" value="ECO:0007669"/>
    <property type="project" value="InterPro"/>
</dbReference>
<dbReference type="Gene3D" id="1.20.120.230">
    <property type="entry name" value="Alpha-catenin/vinculin-like"/>
    <property type="match status" value="2"/>
</dbReference>
<dbReference type="GO" id="GO:0051015">
    <property type="term" value="F:actin filament binding"/>
    <property type="evidence" value="ECO:0007669"/>
    <property type="project" value="InterPro"/>
</dbReference>
<dbReference type="InterPro" id="IPR001033">
    <property type="entry name" value="Alpha_catenin"/>
</dbReference>
<proteinExistence type="inferred from homology"/>
<evidence type="ECO:0000256" key="4">
    <source>
        <dbReference type="ARBA" id="ARBA00022490"/>
    </source>
</evidence>
<reference evidence="9" key="1">
    <citation type="submission" date="2022-11" db="UniProtKB">
        <authorList>
            <consortium name="WormBaseParasite"/>
        </authorList>
    </citation>
    <scope>IDENTIFICATION</scope>
</reference>
<dbReference type="Gene3D" id="1.20.120.810">
    <property type="entry name" value="Vinculin, Vh2 four-helix bundle"/>
    <property type="match status" value="1"/>
</dbReference>
<dbReference type="GO" id="GO:0008013">
    <property type="term" value="F:beta-catenin binding"/>
    <property type="evidence" value="ECO:0007669"/>
    <property type="project" value="TreeGrafter"/>
</dbReference>
<feature type="region of interest" description="Disordered" evidence="7">
    <location>
        <begin position="433"/>
        <end position="471"/>
    </location>
</feature>
<keyword evidence="8" id="KW-1185">Reference proteome</keyword>
<protein>
    <submittedName>
        <fullName evidence="9">Uncharacterized protein</fullName>
    </submittedName>
</protein>
<comment type="similarity">
    <text evidence="3">Belongs to the vinculin/alpha-catenin family.</text>
</comment>
<evidence type="ECO:0000256" key="7">
    <source>
        <dbReference type="SAM" id="MobiDB-lite"/>
    </source>
</evidence>
<dbReference type="GO" id="GO:0016342">
    <property type="term" value="C:catenin complex"/>
    <property type="evidence" value="ECO:0007669"/>
    <property type="project" value="TreeGrafter"/>
</dbReference>
<dbReference type="GO" id="GO:0098609">
    <property type="term" value="P:cell-cell adhesion"/>
    <property type="evidence" value="ECO:0007669"/>
    <property type="project" value="TreeGrafter"/>
</dbReference>
<dbReference type="Pfam" id="PF01044">
    <property type="entry name" value="Vinculin"/>
    <property type="match status" value="1"/>
</dbReference>
<dbReference type="GO" id="GO:0016477">
    <property type="term" value="P:cell migration"/>
    <property type="evidence" value="ECO:0007669"/>
    <property type="project" value="TreeGrafter"/>
</dbReference>
<evidence type="ECO:0000313" key="9">
    <source>
        <dbReference type="WBParaSite" id="ACRNAN_scaffold1679.g28473.t1"/>
    </source>
</evidence>